<reference evidence="3 4" key="1">
    <citation type="submission" date="2022-12" db="EMBL/GenBank/DDBJ databases">
        <title>Genomic features and morphological characterization of a novel Knufia sp. strain isolated from spacecraft assembly facility.</title>
        <authorList>
            <person name="Teixeira M."/>
            <person name="Chander A.M."/>
            <person name="Stajich J.E."/>
            <person name="Venkateswaran K."/>
        </authorList>
    </citation>
    <scope>NUCLEOTIDE SEQUENCE [LARGE SCALE GENOMIC DNA]</scope>
    <source>
        <strain evidence="3 4">FJI-L2-BK-P2</strain>
    </source>
</reference>
<dbReference type="Gene3D" id="3.40.50.1820">
    <property type="entry name" value="alpha/beta hydrolase"/>
    <property type="match status" value="1"/>
</dbReference>
<comment type="caution">
    <text evidence="3">The sequence shown here is derived from an EMBL/GenBank/DDBJ whole genome shotgun (WGS) entry which is preliminary data.</text>
</comment>
<gene>
    <name evidence="3" type="ORF">OHC33_010462</name>
</gene>
<dbReference type="SUPFAM" id="SSF53474">
    <property type="entry name" value="alpha/beta-Hydrolases"/>
    <property type="match status" value="1"/>
</dbReference>
<evidence type="ECO:0000313" key="3">
    <source>
        <dbReference type="EMBL" id="KAK5948566.1"/>
    </source>
</evidence>
<protein>
    <recommendedName>
        <fullName evidence="2">Serine hydrolase domain-containing protein</fullName>
    </recommendedName>
</protein>
<dbReference type="GO" id="GO:0005737">
    <property type="term" value="C:cytoplasm"/>
    <property type="evidence" value="ECO:0007669"/>
    <property type="project" value="TreeGrafter"/>
</dbReference>
<dbReference type="GO" id="GO:0005634">
    <property type="term" value="C:nucleus"/>
    <property type="evidence" value="ECO:0007669"/>
    <property type="project" value="TreeGrafter"/>
</dbReference>
<dbReference type="AlphaFoldDB" id="A0AAN8EYT2"/>
<dbReference type="Proteomes" id="UP001316803">
    <property type="component" value="Unassembled WGS sequence"/>
</dbReference>
<dbReference type="GO" id="GO:0019748">
    <property type="term" value="P:secondary metabolic process"/>
    <property type="evidence" value="ECO:0007669"/>
    <property type="project" value="TreeGrafter"/>
</dbReference>
<dbReference type="GO" id="GO:0016787">
    <property type="term" value="F:hydrolase activity"/>
    <property type="evidence" value="ECO:0007669"/>
    <property type="project" value="UniProtKB-KW"/>
</dbReference>
<keyword evidence="1" id="KW-0378">Hydrolase</keyword>
<evidence type="ECO:0000259" key="2">
    <source>
        <dbReference type="Pfam" id="PF03959"/>
    </source>
</evidence>
<dbReference type="PANTHER" id="PTHR48070:SF4">
    <property type="entry name" value="ESTERASE ALNB"/>
    <property type="match status" value="1"/>
</dbReference>
<dbReference type="InterPro" id="IPR050593">
    <property type="entry name" value="LovG"/>
</dbReference>
<dbReference type="InterPro" id="IPR005645">
    <property type="entry name" value="FSH-like_dom"/>
</dbReference>
<accession>A0AAN8EYT2</accession>
<evidence type="ECO:0000256" key="1">
    <source>
        <dbReference type="ARBA" id="ARBA00022801"/>
    </source>
</evidence>
<proteinExistence type="predicted"/>
<dbReference type="InterPro" id="IPR029058">
    <property type="entry name" value="AB_hydrolase_fold"/>
</dbReference>
<feature type="domain" description="Serine hydrolase" evidence="2">
    <location>
        <begin position="2"/>
        <end position="245"/>
    </location>
</feature>
<organism evidence="3 4">
    <name type="scientific">Knufia fluminis</name>
    <dbReference type="NCBI Taxonomy" id="191047"/>
    <lineage>
        <taxon>Eukaryota</taxon>
        <taxon>Fungi</taxon>
        <taxon>Dikarya</taxon>
        <taxon>Ascomycota</taxon>
        <taxon>Pezizomycotina</taxon>
        <taxon>Eurotiomycetes</taxon>
        <taxon>Chaetothyriomycetidae</taxon>
        <taxon>Chaetothyriales</taxon>
        <taxon>Trichomeriaceae</taxon>
        <taxon>Knufia</taxon>
    </lineage>
</organism>
<sequence length="260" mass="28938">MRFLCLHGMGTSGRIFEAQMSQIAAAFSGQHEFCYIDGSVETEALAGVDNYFSGPFYCFYELPTPSELQEAYDLIWDVIEEDGPFDGVIGFSQGGALASSFIMADARSQQPQQPFKCAIFFCASMPFDVASPAFTVDPTEGTCYYADTGKAIEGFDVTQSIPETASAGWSGTYDEKTQFLHRYTSPLSNPEKAKMMIPTTHVVGREDDYYKQSCALRDLCTPHNRHFMEHKLGHDIPKDRMSTTKIVNCIQQMFSDVMIG</sequence>
<name>A0AAN8EYT2_9EURO</name>
<dbReference type="Pfam" id="PF03959">
    <property type="entry name" value="FSH1"/>
    <property type="match status" value="1"/>
</dbReference>
<keyword evidence="4" id="KW-1185">Reference proteome</keyword>
<evidence type="ECO:0000313" key="4">
    <source>
        <dbReference type="Proteomes" id="UP001316803"/>
    </source>
</evidence>
<dbReference type="EMBL" id="JAKLMC020000046">
    <property type="protein sequence ID" value="KAK5948566.1"/>
    <property type="molecule type" value="Genomic_DNA"/>
</dbReference>
<dbReference type="PANTHER" id="PTHR48070">
    <property type="entry name" value="ESTERASE OVCA2"/>
    <property type="match status" value="1"/>
</dbReference>